<gene>
    <name evidence="5" type="ORF">MGWOODY_Hyp1358</name>
</gene>
<organism evidence="5">
    <name type="scientific">hydrothermal vent metagenome</name>
    <dbReference type="NCBI Taxonomy" id="652676"/>
    <lineage>
        <taxon>unclassified sequences</taxon>
        <taxon>metagenomes</taxon>
        <taxon>ecological metagenomes</taxon>
    </lineage>
</organism>
<dbReference type="InterPro" id="IPR025996">
    <property type="entry name" value="MT1864/Rv1816-like_C"/>
</dbReference>
<evidence type="ECO:0000256" key="2">
    <source>
        <dbReference type="ARBA" id="ARBA00023125"/>
    </source>
</evidence>
<dbReference type="InterPro" id="IPR036271">
    <property type="entry name" value="Tet_transcr_reg_TetR-rel_C_sf"/>
</dbReference>
<feature type="domain" description="HTH tetR-type" evidence="4">
    <location>
        <begin position="15"/>
        <end position="75"/>
    </location>
</feature>
<dbReference type="GO" id="GO:0003700">
    <property type="term" value="F:DNA-binding transcription factor activity"/>
    <property type="evidence" value="ECO:0007669"/>
    <property type="project" value="TreeGrafter"/>
</dbReference>
<dbReference type="Pfam" id="PF00440">
    <property type="entry name" value="TetR_N"/>
    <property type="match status" value="1"/>
</dbReference>
<dbReference type="PROSITE" id="PS50977">
    <property type="entry name" value="HTH_TETR_2"/>
    <property type="match status" value="1"/>
</dbReference>
<evidence type="ECO:0000256" key="3">
    <source>
        <dbReference type="ARBA" id="ARBA00023163"/>
    </source>
</evidence>
<accession>A0A161K1Z3</accession>
<reference evidence="5" key="1">
    <citation type="submission" date="2015-10" db="EMBL/GenBank/DDBJ databases">
        <authorList>
            <person name="Gilbert D.G."/>
        </authorList>
    </citation>
    <scope>NUCLEOTIDE SEQUENCE</scope>
</reference>
<name>A0A161K1Z3_9ZZZZ</name>
<sequence length="219" mass="23577">MASTEKSSRKTYHHGDLASELLRAAERELSENGIESFSLRAVAKRAGVSHGAPAHHFRDARGLLTALAASGFRRLVATQEARQDAAERDVRSQQIAVGLGYIDFALENPALFRLMFSSEKPDRTVADLGAASIAAYEKLMSGVRSVVGNNPPDDPGAMKHVMASWAMAHGLADLIVSGRAERPLNFSALSPQERDALLSDLMASQLDVRFAVDFPPPAP</sequence>
<dbReference type="Pfam" id="PF13305">
    <property type="entry name" value="TetR_C_33"/>
    <property type="match status" value="1"/>
</dbReference>
<keyword evidence="3" id="KW-0804">Transcription</keyword>
<dbReference type="Gene3D" id="1.10.357.10">
    <property type="entry name" value="Tetracycline Repressor, domain 2"/>
    <property type="match status" value="1"/>
</dbReference>
<keyword evidence="2" id="KW-0238">DNA-binding</keyword>
<evidence type="ECO:0000259" key="4">
    <source>
        <dbReference type="PROSITE" id="PS50977"/>
    </source>
</evidence>
<dbReference type="InterPro" id="IPR009057">
    <property type="entry name" value="Homeodomain-like_sf"/>
</dbReference>
<keyword evidence="1" id="KW-0805">Transcription regulation</keyword>
<dbReference type="EMBL" id="CZQD01000034">
    <property type="protein sequence ID" value="CUS56896.1"/>
    <property type="molecule type" value="Genomic_DNA"/>
</dbReference>
<evidence type="ECO:0000256" key="1">
    <source>
        <dbReference type="ARBA" id="ARBA00023015"/>
    </source>
</evidence>
<dbReference type="SUPFAM" id="SSF46689">
    <property type="entry name" value="Homeodomain-like"/>
    <property type="match status" value="1"/>
</dbReference>
<evidence type="ECO:0000313" key="5">
    <source>
        <dbReference type="EMBL" id="CUS56896.1"/>
    </source>
</evidence>
<dbReference type="GO" id="GO:0000976">
    <property type="term" value="F:transcription cis-regulatory region binding"/>
    <property type="evidence" value="ECO:0007669"/>
    <property type="project" value="TreeGrafter"/>
</dbReference>
<dbReference type="PANTHER" id="PTHR30055">
    <property type="entry name" value="HTH-TYPE TRANSCRIPTIONAL REGULATOR RUTR"/>
    <property type="match status" value="1"/>
</dbReference>
<protein>
    <submittedName>
        <fullName evidence="5">Transcriptional regulator, TetR family</fullName>
    </submittedName>
</protein>
<dbReference type="InterPro" id="IPR050109">
    <property type="entry name" value="HTH-type_TetR-like_transc_reg"/>
</dbReference>
<proteinExistence type="predicted"/>
<dbReference type="InterPro" id="IPR001647">
    <property type="entry name" value="HTH_TetR"/>
</dbReference>
<dbReference type="PANTHER" id="PTHR30055:SF220">
    <property type="entry name" value="TETR-FAMILY REGULATORY PROTEIN"/>
    <property type="match status" value="1"/>
</dbReference>
<dbReference type="SUPFAM" id="SSF48498">
    <property type="entry name" value="Tetracyclin repressor-like, C-terminal domain"/>
    <property type="match status" value="1"/>
</dbReference>
<dbReference type="PRINTS" id="PR00455">
    <property type="entry name" value="HTHTETR"/>
</dbReference>
<dbReference type="AlphaFoldDB" id="A0A161K1Z3"/>